<dbReference type="PANTHER" id="PTHR46534">
    <property type="entry name" value="IGGFC_BINDING DOMAIN-CONTAINING PROTEIN"/>
    <property type="match status" value="1"/>
</dbReference>
<feature type="chain" id="PRO_5010876041" description="IgGFc-binding protein N-terminal domain-containing protein" evidence="3">
    <location>
        <begin position="21"/>
        <end position="819"/>
    </location>
</feature>
<evidence type="ECO:0000256" key="2">
    <source>
        <dbReference type="SAM" id="Phobius"/>
    </source>
</evidence>
<keyword evidence="2" id="KW-0812">Transmembrane</keyword>
<feature type="transmembrane region" description="Helical" evidence="2">
    <location>
        <begin position="701"/>
        <end position="726"/>
    </location>
</feature>
<feature type="region of interest" description="Disordered" evidence="1">
    <location>
        <begin position="773"/>
        <end position="819"/>
    </location>
</feature>
<evidence type="ECO:0000256" key="3">
    <source>
        <dbReference type="SAM" id="SignalP"/>
    </source>
</evidence>
<sequence length="819" mass="89589">MLGMRVLLLSIILTAKSVLSQNFSHYGVEFNIGFMPSTYSTTLRLLVHSQEDSAHVTVSRIGYSYSTSVTRNNPSIIILPFHPVVDSSFNSRDLGFHITSSSPVSIVGASGETKISFVPHFTFLSLPYHDYASSTTEYSYFGVSISNSNSNNNYTSQILLVGNRDNTTFTIRPSCNLTLPVNTQSNDTRTLVVVPGDNHTSILHSHQTLLMTSINCDLTGTMVTSNHPLSVFGGGEDCTEEYECGSVATQIPPTIAWGARFLLAPLQTINADQLYTVIASEENTIITRSCDKNTTTSLLSSVGEAYSFNESTTFCYLTCSQRCYVAHYGTTEGAQFLIPVSPLTQYPNTMVPLSSFTTSASLYTVTVPARESFNGTLVINGSLVTPNWSSIYDKDGVIVGYGYTSLFNGMTTIAPSTSMSSLYVTAYNLDDDGAYGYAAGTLLNPLFPSLRFLSDEYCLLNGSDQFTLTIQRINEYSISFNTRLAINLNYTLVKFLAGEREKTINVTISNAQFGGNEPLLVLAEAAVSDDPSPALAETAITIQNTKGVDIGFTEERVTVTESDNSVALNILSTGAEIKCLPGSNNIVLLLQLNDFQGRALNVTRLSFNQYVRKQSVDVKLNSFTNDSNQQNMTGKLIILSNSGLDVSLKHSQVIIVYDSMPVPSSALTSTLSVMLSSSSVIITPTQTVSDFMNTLLNPTTAYVIGISGVLLTLVLCSYILVASFCCGRHCKRKKKHNLNESSSRLQESSGHYVIRRPYNLTAFHPNYDNMNHFGNRVRADSQRRPPPLPPNVARPLPLLSNEIHTNKHNDEDEVEEVLI</sequence>
<protein>
    <recommendedName>
        <fullName evidence="4">IgGFc-binding protein N-terminal domain-containing protein</fullName>
    </recommendedName>
</protein>
<dbReference type="InterPro" id="IPR035234">
    <property type="entry name" value="IgGFc-bd_N"/>
</dbReference>
<dbReference type="Pfam" id="PF17517">
    <property type="entry name" value="IgGFc_binding"/>
    <property type="match status" value="1"/>
</dbReference>
<evidence type="ECO:0000256" key="1">
    <source>
        <dbReference type="SAM" id="MobiDB-lite"/>
    </source>
</evidence>
<dbReference type="PANTHER" id="PTHR46534:SF1">
    <property type="entry name" value="IGGFC-BINDING PROTEIN N-TERMINAL DOMAIN-CONTAINING PROTEIN"/>
    <property type="match status" value="1"/>
</dbReference>
<organism evidence="5">
    <name type="scientific">Amphimedon queenslandica</name>
    <name type="common">Sponge</name>
    <dbReference type="NCBI Taxonomy" id="400682"/>
    <lineage>
        <taxon>Eukaryota</taxon>
        <taxon>Metazoa</taxon>
        <taxon>Porifera</taxon>
        <taxon>Demospongiae</taxon>
        <taxon>Heteroscleromorpha</taxon>
        <taxon>Haplosclerida</taxon>
        <taxon>Niphatidae</taxon>
        <taxon>Amphimedon</taxon>
    </lineage>
</organism>
<dbReference type="InParanoid" id="A0A1X7TIK9"/>
<dbReference type="EnsemblMetazoa" id="Aqu2.1.14335_001">
    <property type="protein sequence ID" value="Aqu2.1.14335_001"/>
    <property type="gene ID" value="Aqu2.1.14335"/>
</dbReference>
<keyword evidence="2" id="KW-0472">Membrane</keyword>
<proteinExistence type="predicted"/>
<dbReference type="AlphaFoldDB" id="A0A1X7TIK9"/>
<keyword evidence="3" id="KW-0732">Signal</keyword>
<accession>A0A1X7TIK9</accession>
<reference evidence="5" key="1">
    <citation type="submission" date="2017-05" db="UniProtKB">
        <authorList>
            <consortium name="EnsemblMetazoa"/>
        </authorList>
    </citation>
    <scope>IDENTIFICATION</scope>
</reference>
<keyword evidence="2" id="KW-1133">Transmembrane helix</keyword>
<feature type="domain" description="IgGFc-binding protein N-terminal" evidence="4">
    <location>
        <begin position="135"/>
        <end position="395"/>
    </location>
</feature>
<evidence type="ECO:0000313" key="5">
    <source>
        <dbReference type="EnsemblMetazoa" id="Aqu2.1.14335_001"/>
    </source>
</evidence>
<dbReference type="OrthoDB" id="10005154at2759"/>
<name>A0A1X7TIK9_AMPQE</name>
<evidence type="ECO:0000259" key="4">
    <source>
        <dbReference type="Pfam" id="PF17517"/>
    </source>
</evidence>
<feature type="signal peptide" evidence="3">
    <location>
        <begin position="1"/>
        <end position="20"/>
    </location>
</feature>